<reference evidence="1" key="1">
    <citation type="submission" date="2015-06" db="UniProtKB">
        <authorList>
            <consortium name="EnsemblPlants"/>
        </authorList>
    </citation>
    <scope>IDENTIFICATION</scope>
</reference>
<evidence type="ECO:0000313" key="1">
    <source>
        <dbReference type="EnsemblPlants" id="EMT25346"/>
    </source>
</evidence>
<sequence length="56" mass="6290">MDPAIKTYLDSLKHSLDANTAARERWGQDHVCPTSVQLHVVEELLDLFGLDNTIDP</sequence>
<organism evidence="1">
    <name type="scientific">Aegilops tauschii</name>
    <name type="common">Tausch's goatgrass</name>
    <name type="synonym">Aegilops squarrosa</name>
    <dbReference type="NCBI Taxonomy" id="37682"/>
    <lineage>
        <taxon>Eukaryota</taxon>
        <taxon>Viridiplantae</taxon>
        <taxon>Streptophyta</taxon>
        <taxon>Embryophyta</taxon>
        <taxon>Tracheophyta</taxon>
        <taxon>Spermatophyta</taxon>
        <taxon>Magnoliopsida</taxon>
        <taxon>Liliopsida</taxon>
        <taxon>Poales</taxon>
        <taxon>Poaceae</taxon>
        <taxon>BOP clade</taxon>
        <taxon>Pooideae</taxon>
        <taxon>Triticodae</taxon>
        <taxon>Triticeae</taxon>
        <taxon>Triticinae</taxon>
        <taxon>Aegilops</taxon>
    </lineage>
</organism>
<name>M8CP58_AEGTA</name>
<protein>
    <submittedName>
        <fullName evidence="1">Uncharacterized protein</fullName>
    </submittedName>
</protein>
<dbReference type="EnsemblPlants" id="EMT25346">
    <property type="protein sequence ID" value="EMT25346"/>
    <property type="gene ID" value="F775_42709"/>
</dbReference>
<accession>M8CP58</accession>
<proteinExistence type="predicted"/>
<dbReference type="AlphaFoldDB" id="M8CP58"/>